<evidence type="ECO:0000313" key="3">
    <source>
        <dbReference type="Proteomes" id="UP000226192"/>
    </source>
</evidence>
<dbReference type="AlphaFoldDB" id="A0A2C5YAQ3"/>
<gene>
    <name evidence="2" type="ORF">CDD81_4699</name>
</gene>
<proteinExistence type="predicted"/>
<dbReference type="OrthoDB" id="2687452at2759"/>
<evidence type="ECO:0008006" key="4">
    <source>
        <dbReference type="Google" id="ProtNLM"/>
    </source>
</evidence>
<feature type="compositionally biased region" description="Basic and acidic residues" evidence="1">
    <location>
        <begin position="88"/>
        <end position="97"/>
    </location>
</feature>
<reference evidence="2 3" key="1">
    <citation type="submission" date="2017-06" db="EMBL/GenBank/DDBJ databases">
        <title>Ant-infecting Ophiocordyceps genomes reveal a high diversity of potential behavioral manipulation genes and a possible major role for enterotoxins.</title>
        <authorList>
            <person name="De Bekker C."/>
            <person name="Evans H.C."/>
            <person name="Brachmann A."/>
            <person name="Hughes D.P."/>
        </authorList>
    </citation>
    <scope>NUCLEOTIDE SEQUENCE [LARGE SCALE GENOMIC DNA]</scope>
    <source>
        <strain evidence="2 3">Map64</strain>
    </source>
</reference>
<evidence type="ECO:0000256" key="1">
    <source>
        <dbReference type="SAM" id="MobiDB-lite"/>
    </source>
</evidence>
<dbReference type="Proteomes" id="UP000226192">
    <property type="component" value="Unassembled WGS sequence"/>
</dbReference>
<dbReference type="EMBL" id="NJET01000032">
    <property type="protein sequence ID" value="PHH64342.1"/>
    <property type="molecule type" value="Genomic_DNA"/>
</dbReference>
<accession>A0A2C5YAQ3</accession>
<feature type="compositionally biased region" description="Polar residues" evidence="1">
    <location>
        <begin position="42"/>
        <end position="52"/>
    </location>
</feature>
<name>A0A2C5YAQ3_9HYPO</name>
<feature type="compositionally biased region" description="Polar residues" evidence="1">
    <location>
        <begin position="71"/>
        <end position="85"/>
    </location>
</feature>
<feature type="region of interest" description="Disordered" evidence="1">
    <location>
        <begin position="25"/>
        <end position="111"/>
    </location>
</feature>
<protein>
    <recommendedName>
        <fullName evidence="4">C2H2-type domain-containing protein</fullName>
    </recommendedName>
</protein>
<comment type="caution">
    <text evidence="2">The sequence shown here is derived from an EMBL/GenBank/DDBJ whole genome shotgun (WGS) entry which is preliminary data.</text>
</comment>
<evidence type="ECO:0000313" key="2">
    <source>
        <dbReference type="EMBL" id="PHH64342.1"/>
    </source>
</evidence>
<keyword evidence="3" id="KW-1185">Reference proteome</keyword>
<organism evidence="2 3">
    <name type="scientific">Ophiocordyceps australis</name>
    <dbReference type="NCBI Taxonomy" id="1399860"/>
    <lineage>
        <taxon>Eukaryota</taxon>
        <taxon>Fungi</taxon>
        <taxon>Dikarya</taxon>
        <taxon>Ascomycota</taxon>
        <taxon>Pezizomycotina</taxon>
        <taxon>Sordariomycetes</taxon>
        <taxon>Hypocreomycetidae</taxon>
        <taxon>Hypocreales</taxon>
        <taxon>Ophiocordycipitaceae</taxon>
        <taxon>Ophiocordyceps</taxon>
    </lineage>
</organism>
<sequence>MEPSFPSYEDSSMVFVFDLHEAGTTAPRGSGARYGSSDDGTHASSVVTSPFASSDDYLQPTPSPPGASPDVQFTQLSSAPSTLYQGSPERDAGHERLSSLPSTSPGDRRGGRFGFAGRDYPVCCLHPGCTARPFRRRADLDRHYKHRHAPDALKESFNCDYVRCTRRLEPFHRLDHFRDHLREYHKEDIEKRGGSHDDRWLVDRQVSMSWWRCPKCLKRVHIDRSGYECPNCRTSCQTRRKEVRQRD</sequence>